<keyword evidence="3" id="KW-1185">Reference proteome</keyword>
<accession>A0A1N7FZF8</accession>
<proteinExistence type="predicted"/>
<dbReference type="KEGG" id="hda:BB347_17995"/>
<reference evidence="1 4" key="1">
    <citation type="submission" date="2017-01" db="EMBL/GenBank/DDBJ databases">
        <title>Complete genome sequence of Haloterrigena daqingensis type strain (JX313T).</title>
        <authorList>
            <person name="Shuang W."/>
        </authorList>
    </citation>
    <scope>NUCLEOTIDE SEQUENCE [LARGE SCALE GENOMIC DNA]</scope>
    <source>
        <strain evidence="4">JX313</strain>
        <strain evidence="1">JX313T</strain>
        <plasmid evidence="4">Plasmid unnamed2</plasmid>
        <plasmid evidence="1">unnamed2</plasmid>
    </source>
</reference>
<geneLocation type="plasmid" evidence="1">
    <name>unnamed2</name>
</geneLocation>
<name>A0A1N7FZF8_9EURY</name>
<keyword evidence="1" id="KW-0614">Plasmid</keyword>
<dbReference type="Proteomes" id="UP000185687">
    <property type="component" value="Unassembled WGS sequence"/>
</dbReference>
<reference evidence="2 3" key="2">
    <citation type="submission" date="2017-01" db="EMBL/GenBank/DDBJ databases">
        <authorList>
            <person name="Mah S.A."/>
            <person name="Swanson W.J."/>
            <person name="Moy G.W."/>
            <person name="Vacquier V.D."/>
        </authorList>
    </citation>
    <scope>NUCLEOTIDE SEQUENCE [LARGE SCALE GENOMIC DNA]</scope>
    <source>
        <strain evidence="2 3">CGMCC 1.8909</strain>
    </source>
</reference>
<dbReference type="Proteomes" id="UP000187321">
    <property type="component" value="Plasmid unnamed2"/>
</dbReference>
<organism evidence="2 3">
    <name type="scientific">Natronorubrum daqingense</name>
    <dbReference type="NCBI Taxonomy" id="588898"/>
    <lineage>
        <taxon>Archaea</taxon>
        <taxon>Methanobacteriati</taxon>
        <taxon>Methanobacteriota</taxon>
        <taxon>Stenosarchaea group</taxon>
        <taxon>Halobacteria</taxon>
        <taxon>Halobacteriales</taxon>
        <taxon>Natrialbaceae</taxon>
        <taxon>Natronorubrum</taxon>
    </lineage>
</organism>
<evidence type="ECO:0000313" key="4">
    <source>
        <dbReference type="Proteomes" id="UP000187321"/>
    </source>
</evidence>
<evidence type="ECO:0000313" key="3">
    <source>
        <dbReference type="Proteomes" id="UP000185687"/>
    </source>
</evidence>
<dbReference type="OrthoDB" id="376011at2157"/>
<dbReference type="GeneID" id="30957876"/>
<dbReference type="EMBL" id="FTNP01000008">
    <property type="protein sequence ID" value="SIS05773.1"/>
    <property type="molecule type" value="Genomic_DNA"/>
</dbReference>
<sequence length="109" mass="12614">MGDTQHSDETERSADEWEAYLEANPDEVLLFVDADYEIHTFEHDTELNELCLLRGGSHGYDYAGSRDVLESFAADDSDIHKLVPRDEEYAERKRLMEGEFDSPRDWVEA</sequence>
<dbReference type="AlphaFoldDB" id="A0A1N7FZF8"/>
<protein>
    <submittedName>
        <fullName evidence="2">Uncharacterized protein</fullName>
    </submittedName>
</protein>
<gene>
    <name evidence="1" type="ORF">BB347_17995</name>
    <name evidence="2" type="ORF">SAMN05421809_3611</name>
</gene>
<evidence type="ECO:0000313" key="2">
    <source>
        <dbReference type="EMBL" id="SIS05773.1"/>
    </source>
</evidence>
<dbReference type="EMBL" id="CP019329">
    <property type="protein sequence ID" value="APX98592.1"/>
    <property type="molecule type" value="Genomic_DNA"/>
</dbReference>
<evidence type="ECO:0000313" key="1">
    <source>
        <dbReference type="EMBL" id="APX98592.1"/>
    </source>
</evidence>
<dbReference type="RefSeq" id="WP_076584034.1">
    <property type="nucleotide sequence ID" value="NZ_CP019329.1"/>
</dbReference>